<dbReference type="FunCoup" id="A0A1X7V338">
    <property type="interactions" value="487"/>
</dbReference>
<dbReference type="eggNOG" id="KOG2183">
    <property type="taxonomic scope" value="Eukaryota"/>
</dbReference>
<name>A0A1X7V338_AMPQE</name>
<dbReference type="Pfam" id="PF05577">
    <property type="entry name" value="Peptidase_S28"/>
    <property type="match status" value="1"/>
</dbReference>
<comment type="subunit">
    <text evidence="3">Homodimer.</text>
</comment>
<dbReference type="OrthoDB" id="2130629at2759"/>
<dbReference type="SUPFAM" id="SSF53474">
    <property type="entry name" value="alpha/beta-Hydrolases"/>
    <property type="match status" value="1"/>
</dbReference>
<dbReference type="GO" id="GO:0004185">
    <property type="term" value="F:serine-type carboxypeptidase activity"/>
    <property type="evidence" value="ECO:0007669"/>
    <property type="project" value="UniProtKB-EC"/>
</dbReference>
<dbReference type="STRING" id="400682.A0A1X7V338"/>
<evidence type="ECO:0000256" key="3">
    <source>
        <dbReference type="ARBA" id="ARBA00011738"/>
    </source>
</evidence>
<reference evidence="20" key="1">
    <citation type="journal article" date="2010" name="Nature">
        <title>The Amphimedon queenslandica genome and the evolution of animal complexity.</title>
        <authorList>
            <person name="Srivastava M."/>
            <person name="Simakov O."/>
            <person name="Chapman J."/>
            <person name="Fahey B."/>
            <person name="Gauthier M.E."/>
            <person name="Mitros T."/>
            <person name="Richards G.S."/>
            <person name="Conaco C."/>
            <person name="Dacre M."/>
            <person name="Hellsten U."/>
            <person name="Larroux C."/>
            <person name="Putnam N.H."/>
            <person name="Stanke M."/>
            <person name="Adamska M."/>
            <person name="Darling A."/>
            <person name="Degnan S.M."/>
            <person name="Oakley T.H."/>
            <person name="Plachetzki D.C."/>
            <person name="Zhai Y."/>
            <person name="Adamski M."/>
            <person name="Calcino A."/>
            <person name="Cummins S.F."/>
            <person name="Goodstein D.M."/>
            <person name="Harris C."/>
            <person name="Jackson D.J."/>
            <person name="Leys S.P."/>
            <person name="Shu S."/>
            <person name="Woodcroft B.J."/>
            <person name="Vervoort M."/>
            <person name="Kosik K.S."/>
            <person name="Manning G."/>
            <person name="Degnan B.M."/>
            <person name="Rokhsar D.S."/>
        </authorList>
    </citation>
    <scope>NUCLEOTIDE SEQUENCE [LARGE SCALE GENOMIC DNA]</scope>
</reference>
<evidence type="ECO:0000313" key="20">
    <source>
        <dbReference type="Proteomes" id="UP000007879"/>
    </source>
</evidence>
<sequence length="490" mass="54795">MATRISSFSLFLFILVSYTSGLLNPRSLKNLPRGNSESSYEYQTLYFKQPIDHFNFESNVTFSQRYLLNDAFWDKDNGGPIFFYCGNEGDITWFANNTGFVWDIAPEFKALVVFAEHRYYGNTLPFGAESYANLSTLGYLTSEQALADFVLLINDLKGKYGDVPVVAFGGSYGGMLSAWIRMKYPSVVVGSIAASAPIWQFPGLCDCGKANEIISSTMSQYSTNCYNNVLSSWDIINKTGTTSGGLSLLSTTFSLCQPLKDSLTLMSWLQDVWFNLAMMNYPYPANFMEPLPAWPLNVTCQKLSQTFTTEDDDIKLLQALSTAMQVYYNYSGQSSCLDLNKESSTDLGAKGWSYQYCTEMAMPMCSKGGDNDAFPKQQWTVNNYVKNCQDSFPGIQPRPYWIEKVYNGKNISAFSNIVFSNGDLDPWSAGVVLDNISDSLIAVIINDGAHHLDLREANPMDTDSVKAARNIHKDNINKWIGGYKKMAEAY</sequence>
<evidence type="ECO:0000256" key="10">
    <source>
        <dbReference type="ARBA" id="ARBA00023180"/>
    </source>
</evidence>
<dbReference type="Gene3D" id="1.20.120.980">
    <property type="entry name" value="Serine carboxypeptidase S28, SKS domain"/>
    <property type="match status" value="1"/>
</dbReference>
<evidence type="ECO:0000256" key="1">
    <source>
        <dbReference type="ARBA" id="ARBA00004371"/>
    </source>
</evidence>
<dbReference type="EC" id="3.4.16.2" evidence="14"/>
<evidence type="ECO:0000256" key="7">
    <source>
        <dbReference type="ARBA" id="ARBA00022801"/>
    </source>
</evidence>
<keyword evidence="6 18" id="KW-0732">Signal</keyword>
<evidence type="ECO:0000256" key="15">
    <source>
        <dbReference type="ARBA" id="ARBA00073691"/>
    </source>
</evidence>
<evidence type="ECO:0000256" key="4">
    <source>
        <dbReference type="ARBA" id="ARBA00022645"/>
    </source>
</evidence>
<evidence type="ECO:0000256" key="9">
    <source>
        <dbReference type="ARBA" id="ARBA00023157"/>
    </source>
</evidence>
<feature type="signal peptide" evidence="18">
    <location>
        <begin position="1"/>
        <end position="21"/>
    </location>
</feature>
<comment type="similarity">
    <text evidence="2">Belongs to the peptidase S28 family.</text>
</comment>
<dbReference type="KEGG" id="aqu:100633804"/>
<keyword evidence="11" id="KW-0458">Lysosome</keyword>
<proteinExistence type="inferred from homology"/>
<keyword evidence="7" id="KW-0378">Hydrolase</keyword>
<dbReference type="GO" id="GO:0008239">
    <property type="term" value="F:dipeptidyl-peptidase activity"/>
    <property type="evidence" value="ECO:0007669"/>
    <property type="project" value="TreeGrafter"/>
</dbReference>
<dbReference type="Gene3D" id="3.40.50.1820">
    <property type="entry name" value="alpha/beta hydrolase"/>
    <property type="match status" value="1"/>
</dbReference>
<protein>
    <recommendedName>
        <fullName evidence="15">Lysosomal Pro-X carboxypeptidase</fullName>
        <ecNumber evidence="14">3.4.16.2</ecNumber>
    </recommendedName>
    <alternativeName>
        <fullName evidence="17">Proline carboxypeptidase</fullName>
    </alternativeName>
    <alternativeName>
        <fullName evidence="16">Prolylcarboxypeptidase</fullName>
    </alternativeName>
</protein>
<dbReference type="Proteomes" id="UP000007879">
    <property type="component" value="Unassembled WGS sequence"/>
</dbReference>
<keyword evidence="5" id="KW-0645">Protease</keyword>
<dbReference type="InterPro" id="IPR029058">
    <property type="entry name" value="AB_hydrolase_fold"/>
</dbReference>
<evidence type="ECO:0000256" key="2">
    <source>
        <dbReference type="ARBA" id="ARBA00011079"/>
    </source>
</evidence>
<evidence type="ECO:0000256" key="16">
    <source>
        <dbReference type="ARBA" id="ARBA00076475"/>
    </source>
</evidence>
<dbReference type="EnsemblMetazoa" id="XM_019995260.1">
    <property type="protein sequence ID" value="XP_019850819.1"/>
    <property type="gene ID" value="LOC100633804"/>
</dbReference>
<keyword evidence="10" id="KW-0325">Glycoprotein</keyword>
<dbReference type="GO" id="GO:0005764">
    <property type="term" value="C:lysosome"/>
    <property type="evidence" value="ECO:0007669"/>
    <property type="project" value="UniProtKB-SubCell"/>
</dbReference>
<evidence type="ECO:0000256" key="12">
    <source>
        <dbReference type="ARBA" id="ARBA00052013"/>
    </source>
</evidence>
<keyword evidence="9" id="KW-1015">Disulfide bond</keyword>
<accession>A0A1X7V338</accession>
<evidence type="ECO:0000313" key="19">
    <source>
        <dbReference type="EnsemblMetazoa" id="Aqu2.1.34428_001"/>
    </source>
</evidence>
<dbReference type="GO" id="GO:0006508">
    <property type="term" value="P:proteolysis"/>
    <property type="evidence" value="ECO:0007669"/>
    <property type="project" value="UniProtKB-KW"/>
</dbReference>
<feature type="chain" id="PRO_5010866604" description="Lysosomal Pro-X carboxypeptidase" evidence="18">
    <location>
        <begin position="22"/>
        <end position="490"/>
    </location>
</feature>
<reference evidence="19" key="2">
    <citation type="submission" date="2017-05" db="UniProtKB">
        <authorList>
            <consortium name="EnsemblMetazoa"/>
        </authorList>
    </citation>
    <scope>IDENTIFICATION</scope>
</reference>
<comment type="subcellular location">
    <subcellularLocation>
        <location evidence="1">Lysosome</location>
    </subcellularLocation>
</comment>
<comment type="catalytic activity">
    <reaction evidence="12">
        <text>Cleavage of a -Pro-|-Xaa bond to release a C-terminal amino acid.</text>
        <dbReference type="EC" id="3.4.16.2"/>
    </reaction>
</comment>
<dbReference type="GO" id="GO:0003085">
    <property type="term" value="P:negative regulation of systemic arterial blood pressure"/>
    <property type="evidence" value="ECO:0007669"/>
    <property type="project" value="TreeGrafter"/>
</dbReference>
<evidence type="ECO:0000256" key="18">
    <source>
        <dbReference type="SAM" id="SignalP"/>
    </source>
</evidence>
<keyword evidence="4" id="KW-0121">Carboxypeptidase</keyword>
<evidence type="ECO:0000256" key="8">
    <source>
        <dbReference type="ARBA" id="ARBA00023145"/>
    </source>
</evidence>
<dbReference type="PANTHER" id="PTHR11010:SF38">
    <property type="entry name" value="LYSOSOMAL PRO-X CARBOXYPEPTIDASE"/>
    <property type="match status" value="1"/>
</dbReference>
<gene>
    <name evidence="19" type="primary">100633804</name>
</gene>
<dbReference type="AlphaFoldDB" id="A0A1X7V338"/>
<evidence type="ECO:0000256" key="5">
    <source>
        <dbReference type="ARBA" id="ARBA00022670"/>
    </source>
</evidence>
<keyword evidence="8" id="KW-0865">Zymogen</keyword>
<dbReference type="InterPro" id="IPR042269">
    <property type="entry name" value="Ser_carbopepase_S28_SKS"/>
</dbReference>
<dbReference type="InParanoid" id="A0A1X7V338"/>
<dbReference type="EnsemblMetazoa" id="Aqu2.1.34428_001">
    <property type="protein sequence ID" value="Aqu2.1.34428_001"/>
    <property type="gene ID" value="Aqu2.1.34428"/>
</dbReference>
<organism evidence="19">
    <name type="scientific">Amphimedon queenslandica</name>
    <name type="common">Sponge</name>
    <dbReference type="NCBI Taxonomy" id="400682"/>
    <lineage>
        <taxon>Eukaryota</taxon>
        <taxon>Metazoa</taxon>
        <taxon>Porifera</taxon>
        <taxon>Demospongiae</taxon>
        <taxon>Heteroscleromorpha</taxon>
        <taxon>Haplosclerida</taxon>
        <taxon>Niphatidae</taxon>
        <taxon>Amphimedon</taxon>
    </lineage>
</organism>
<keyword evidence="20" id="KW-1185">Reference proteome</keyword>
<dbReference type="InterPro" id="IPR008758">
    <property type="entry name" value="Peptidase_S28"/>
</dbReference>
<dbReference type="GO" id="GO:0043535">
    <property type="term" value="P:regulation of blood vessel endothelial cell migration"/>
    <property type="evidence" value="ECO:0007669"/>
    <property type="project" value="TreeGrafter"/>
</dbReference>
<dbReference type="FunFam" id="1.20.120.980:FF:000002">
    <property type="entry name" value="lysosomal Pro-X carboxypeptidase"/>
    <property type="match status" value="1"/>
</dbReference>
<evidence type="ECO:0000256" key="14">
    <source>
        <dbReference type="ARBA" id="ARBA00066456"/>
    </source>
</evidence>
<evidence type="ECO:0000256" key="13">
    <source>
        <dbReference type="ARBA" id="ARBA00059701"/>
    </source>
</evidence>
<evidence type="ECO:0000256" key="6">
    <source>
        <dbReference type="ARBA" id="ARBA00022729"/>
    </source>
</evidence>
<evidence type="ECO:0000256" key="11">
    <source>
        <dbReference type="ARBA" id="ARBA00023228"/>
    </source>
</evidence>
<comment type="function">
    <text evidence="13">Cleaves C-terminal amino acids linked to proline in peptides such as angiotensin II, III and des-Arg9-bradykinin. This cleavage occurs at acidic pH, but enzymatic activity is retained with some substrates at neutral pH.</text>
</comment>
<evidence type="ECO:0000256" key="17">
    <source>
        <dbReference type="ARBA" id="ARBA00076608"/>
    </source>
</evidence>
<dbReference type="PANTHER" id="PTHR11010">
    <property type="entry name" value="PROTEASE S28 PRO-X CARBOXYPEPTIDASE-RELATED"/>
    <property type="match status" value="1"/>
</dbReference>